<name>A0A5B9WCC5_9BACT</name>
<dbReference type="KEGG" id="agv:OJF2_68640"/>
<dbReference type="Proteomes" id="UP000324233">
    <property type="component" value="Chromosome"/>
</dbReference>
<accession>A0A5B9WCC5</accession>
<keyword evidence="3" id="KW-1185">Reference proteome</keyword>
<dbReference type="OrthoDB" id="248719at2"/>
<proteinExistence type="predicted"/>
<gene>
    <name evidence="2" type="ORF">OJF2_68640</name>
</gene>
<dbReference type="InterPro" id="IPR027417">
    <property type="entry name" value="P-loop_NTPase"/>
</dbReference>
<dbReference type="Pfam" id="PF19993">
    <property type="entry name" value="DO-GTPase2"/>
    <property type="match status" value="1"/>
</dbReference>
<protein>
    <recommendedName>
        <fullName evidence="1">Double-GTPase 2 domain-containing protein</fullName>
    </recommendedName>
</protein>
<dbReference type="InterPro" id="IPR045528">
    <property type="entry name" value="DO-GTPase2"/>
</dbReference>
<sequence>MTGRPYLTEYNRPHSDQGCPLCGGHVYEGEPCGACFLPYKVIESIRSRLAAPRFVVVLGPTGVGKTVYLGMLLDLLSRGAGGLRGLSRSPFSLALHRNLILALERQRFPEKTPVETDRWHWLHCEILPAKGRAAVDIVAPDVAGEAVSEEMESPGSQKTIRALMGRCAGVVLLMDLVEVVADGRAQELFAMQLVSYLDALRPGRKKGRKVDLPVAIVFTKADLLDDGIADPVAFARGNVPGLYGQCEARLGRFSFYASGVAGSTAKLLDDSGAERLVPLRVEPRGIVEPFAWMVGQLGG</sequence>
<organism evidence="2 3">
    <name type="scientific">Aquisphaera giovannonii</name>
    <dbReference type="NCBI Taxonomy" id="406548"/>
    <lineage>
        <taxon>Bacteria</taxon>
        <taxon>Pseudomonadati</taxon>
        <taxon>Planctomycetota</taxon>
        <taxon>Planctomycetia</taxon>
        <taxon>Isosphaerales</taxon>
        <taxon>Isosphaeraceae</taxon>
        <taxon>Aquisphaera</taxon>
    </lineage>
</organism>
<reference evidence="2 3" key="1">
    <citation type="submission" date="2019-08" db="EMBL/GenBank/DDBJ databases">
        <title>Deep-cultivation of Planctomycetes and their phenomic and genomic characterization uncovers novel biology.</title>
        <authorList>
            <person name="Wiegand S."/>
            <person name="Jogler M."/>
            <person name="Boedeker C."/>
            <person name="Pinto D."/>
            <person name="Vollmers J."/>
            <person name="Rivas-Marin E."/>
            <person name="Kohn T."/>
            <person name="Peeters S.H."/>
            <person name="Heuer A."/>
            <person name="Rast P."/>
            <person name="Oberbeckmann S."/>
            <person name="Bunk B."/>
            <person name="Jeske O."/>
            <person name="Meyerdierks A."/>
            <person name="Storesund J.E."/>
            <person name="Kallscheuer N."/>
            <person name="Luecker S."/>
            <person name="Lage O.M."/>
            <person name="Pohl T."/>
            <person name="Merkel B.J."/>
            <person name="Hornburger P."/>
            <person name="Mueller R.-W."/>
            <person name="Bruemmer F."/>
            <person name="Labrenz M."/>
            <person name="Spormann A.M."/>
            <person name="Op den Camp H."/>
            <person name="Overmann J."/>
            <person name="Amann R."/>
            <person name="Jetten M.S.M."/>
            <person name="Mascher T."/>
            <person name="Medema M.H."/>
            <person name="Devos D.P."/>
            <person name="Kaster A.-K."/>
            <person name="Ovreas L."/>
            <person name="Rohde M."/>
            <person name="Galperin M.Y."/>
            <person name="Jogler C."/>
        </authorList>
    </citation>
    <scope>NUCLEOTIDE SEQUENCE [LARGE SCALE GENOMIC DNA]</scope>
    <source>
        <strain evidence="2 3">OJF2</strain>
    </source>
</reference>
<evidence type="ECO:0000313" key="2">
    <source>
        <dbReference type="EMBL" id="QEH38266.1"/>
    </source>
</evidence>
<feature type="domain" description="Double-GTPase 2" evidence="1">
    <location>
        <begin position="54"/>
        <end position="228"/>
    </location>
</feature>
<evidence type="ECO:0000259" key="1">
    <source>
        <dbReference type="Pfam" id="PF19993"/>
    </source>
</evidence>
<dbReference type="CDD" id="cd00882">
    <property type="entry name" value="Ras_like_GTPase"/>
    <property type="match status" value="1"/>
</dbReference>
<dbReference type="SUPFAM" id="SSF52540">
    <property type="entry name" value="P-loop containing nucleoside triphosphate hydrolases"/>
    <property type="match status" value="1"/>
</dbReference>
<dbReference type="RefSeq" id="WP_148597726.1">
    <property type="nucleotide sequence ID" value="NZ_CP042997.1"/>
</dbReference>
<dbReference type="EMBL" id="CP042997">
    <property type="protein sequence ID" value="QEH38266.1"/>
    <property type="molecule type" value="Genomic_DNA"/>
</dbReference>
<dbReference type="AlphaFoldDB" id="A0A5B9WCC5"/>
<evidence type="ECO:0000313" key="3">
    <source>
        <dbReference type="Proteomes" id="UP000324233"/>
    </source>
</evidence>